<proteinExistence type="predicted"/>
<name>A0ABY4C9K5_9BACT</name>
<gene>
    <name evidence="2" type="ORF">MNR06_01090</name>
</gene>
<dbReference type="RefSeq" id="WP_243537988.1">
    <property type="nucleotide sequence ID" value="NZ_CP093442.1"/>
</dbReference>
<evidence type="ECO:0000313" key="2">
    <source>
        <dbReference type="EMBL" id="UOF01548.1"/>
    </source>
</evidence>
<feature type="signal peptide" evidence="1">
    <location>
        <begin position="1"/>
        <end position="16"/>
    </location>
</feature>
<reference evidence="2" key="1">
    <citation type="submission" date="2022-03" db="EMBL/GenBank/DDBJ databases">
        <title>Genome Identification and Characterization of new species Bdellovibrio reynosense LBG001 sp. nov. from a Mexico soil sample.</title>
        <authorList>
            <person name="Camilli A."/>
            <person name="Ajao Y."/>
            <person name="Guo X."/>
        </authorList>
    </citation>
    <scope>NUCLEOTIDE SEQUENCE</scope>
    <source>
        <strain evidence="2">LBG001</strain>
    </source>
</reference>
<dbReference type="Proteomes" id="UP000830116">
    <property type="component" value="Chromosome"/>
</dbReference>
<evidence type="ECO:0000313" key="3">
    <source>
        <dbReference type="Proteomes" id="UP000830116"/>
    </source>
</evidence>
<evidence type="ECO:0000256" key="1">
    <source>
        <dbReference type="SAM" id="SignalP"/>
    </source>
</evidence>
<keyword evidence="3" id="KW-1185">Reference proteome</keyword>
<accession>A0ABY4C9K5</accession>
<feature type="chain" id="PRO_5045935784" evidence="1">
    <location>
        <begin position="17"/>
        <end position="122"/>
    </location>
</feature>
<dbReference type="EMBL" id="CP093442">
    <property type="protein sequence ID" value="UOF01548.1"/>
    <property type="molecule type" value="Genomic_DNA"/>
</dbReference>
<protein>
    <submittedName>
        <fullName evidence="2">Uncharacterized protein</fullName>
    </submittedName>
</protein>
<keyword evidence="1" id="KW-0732">Signal</keyword>
<organism evidence="2 3">
    <name type="scientific">Bdellovibrio reynosensis</name>
    <dbReference type="NCBI Taxonomy" id="2835041"/>
    <lineage>
        <taxon>Bacteria</taxon>
        <taxon>Pseudomonadati</taxon>
        <taxon>Bdellovibrionota</taxon>
        <taxon>Bdellovibrionia</taxon>
        <taxon>Bdellovibrionales</taxon>
        <taxon>Pseudobdellovibrionaceae</taxon>
        <taxon>Bdellovibrio</taxon>
    </lineage>
</organism>
<sequence>MKYFLIFFLFSSTALADQVILDRTNHAGLRVTDILQKEKGEYIFNGKTLGKKLPANIDKIWKDLNRGPSKDLKKKACHSGEMTYIVIAGKKERRHKACTEGKAYAELIKKVDDLRSYAKGNP</sequence>